<protein>
    <recommendedName>
        <fullName evidence="4">ATP-dependent Clp protease proteolytic subunit</fullName>
    </recommendedName>
</protein>
<name>A0A410T7B7_9CAUD</name>
<reference evidence="2 3" key="1">
    <citation type="submission" date="2019-01" db="EMBL/GenBank/DDBJ databases">
        <title>Complete genome sequence of Campylobacter bacteriophage CP20.</title>
        <authorList>
            <person name="Connerton I.F."/>
        </authorList>
    </citation>
    <scope>NUCLEOTIDE SEQUENCE [LARGE SCALE GENOMIC DNA]</scope>
</reference>
<dbReference type="InterPro" id="IPR029045">
    <property type="entry name" value="ClpP/crotonase-like_dom_sf"/>
</dbReference>
<dbReference type="Pfam" id="PF00574">
    <property type="entry name" value="CLP_protease"/>
    <property type="match status" value="1"/>
</dbReference>
<evidence type="ECO:0000256" key="1">
    <source>
        <dbReference type="SAM" id="MobiDB-lite"/>
    </source>
</evidence>
<evidence type="ECO:0008006" key="4">
    <source>
        <dbReference type="Google" id="ProtNLM"/>
    </source>
</evidence>
<feature type="region of interest" description="Disordered" evidence="1">
    <location>
        <begin position="247"/>
        <end position="290"/>
    </location>
</feature>
<accession>A0A410T7B7</accession>
<sequence length="290" mass="33229">MRYEAVNNKTKMEDSELDIISTKDTRHSLYKKSFNYTNYTLNINSFDHEEGELENIFADLNGANEGDSIQIFIASVGGFADELNRFTNIIRTKFYGNVTTVLNPFGYSCGAMMFLIGNSRVIYENSSIMFHSVSFGVSGKHSDVKTQFDFSNKYWNEYMKSLLNPYLTKKEIELLIDGVEFWFDAYEMCKRGIATHINVFGLSMKADAYCEYIDNLDYRIEFLEYIIKEGDLDSIDLQRAEIELEQAKKDAKKASTTKTTKKAVESKPKAKTTKTTKTTTNNEIESKDLS</sequence>
<dbReference type="EMBL" id="MK408758">
    <property type="protein sequence ID" value="QAU04898.1"/>
    <property type="molecule type" value="Genomic_DNA"/>
</dbReference>
<evidence type="ECO:0000313" key="3">
    <source>
        <dbReference type="Proteomes" id="UP000290538"/>
    </source>
</evidence>
<organism evidence="2 3">
    <name type="scientific">Campylobacter phage CP20</name>
    <dbReference type="NCBI Taxonomy" id="2506428"/>
    <lineage>
        <taxon>Viruses</taxon>
        <taxon>Duplodnaviria</taxon>
        <taxon>Heunggongvirae</taxon>
        <taxon>Uroviricota</taxon>
        <taxon>Caudoviricetes</taxon>
        <taxon>Connertonviridae</taxon>
        <taxon>Firehammervirus</taxon>
        <taxon>Firehammervirus CPt10</taxon>
    </lineage>
</organism>
<dbReference type="InterPro" id="IPR023562">
    <property type="entry name" value="ClpP/TepA"/>
</dbReference>
<dbReference type="Proteomes" id="UP000290538">
    <property type="component" value="Segment"/>
</dbReference>
<dbReference type="Gene3D" id="3.90.226.10">
    <property type="entry name" value="2-enoyl-CoA Hydratase, Chain A, domain 1"/>
    <property type="match status" value="1"/>
</dbReference>
<proteinExistence type="predicted"/>
<dbReference type="SUPFAM" id="SSF52096">
    <property type="entry name" value="ClpP/crotonase"/>
    <property type="match status" value="1"/>
</dbReference>
<evidence type="ECO:0000313" key="2">
    <source>
        <dbReference type="EMBL" id="QAU04898.1"/>
    </source>
</evidence>